<keyword evidence="6" id="KW-0460">Magnesium</keyword>
<comment type="catalytic activity">
    <reaction evidence="18">
        <text>a 3,N(4)-etheno-2'-deoxycytidine in single-stranded DNA + 2-oxoglutarate + O2 + H2O = a 2'-deoxycytidine in single-stranded DNA + glyoxal + succinate + CO2</text>
        <dbReference type="Rhea" id="RHEA:70471"/>
        <dbReference type="Rhea" id="RHEA-COMP:12846"/>
        <dbReference type="Rhea" id="RHEA-COMP:17906"/>
        <dbReference type="ChEBI" id="CHEBI:15377"/>
        <dbReference type="ChEBI" id="CHEBI:15379"/>
        <dbReference type="ChEBI" id="CHEBI:16526"/>
        <dbReference type="ChEBI" id="CHEBI:16810"/>
        <dbReference type="ChEBI" id="CHEBI:30031"/>
        <dbReference type="ChEBI" id="CHEBI:34779"/>
        <dbReference type="ChEBI" id="CHEBI:85452"/>
        <dbReference type="ChEBI" id="CHEBI:189585"/>
    </reaction>
    <physiologicalReaction direction="left-to-right" evidence="18">
        <dbReference type="Rhea" id="RHEA:70472"/>
    </physiologicalReaction>
</comment>
<keyword evidence="30" id="KW-1185">Reference proteome</keyword>
<comment type="cofactor">
    <cofactor evidence="1">
        <name>Fe(2+)</name>
        <dbReference type="ChEBI" id="CHEBI:29033"/>
    </cofactor>
</comment>
<evidence type="ECO:0000256" key="16">
    <source>
        <dbReference type="ARBA" id="ARBA00051434"/>
    </source>
</evidence>
<accession>A0A5N5TCJ0</accession>
<comment type="catalytic activity">
    <reaction evidence="17">
        <text>a 1,N(2)-etheno-2'-deoxyguanosine in double-stranded DNA + 2-oxoglutarate + O2 + H2O = a 2'-deoxyguanosine in double-stranded DNA + glyoxal + succinate + CO2</text>
        <dbReference type="Rhea" id="RHEA:70487"/>
        <dbReference type="Rhea" id="RHEA-COMP:17910"/>
        <dbReference type="Rhea" id="RHEA-COMP:17912"/>
        <dbReference type="ChEBI" id="CHEBI:15377"/>
        <dbReference type="ChEBI" id="CHEBI:15379"/>
        <dbReference type="ChEBI" id="CHEBI:16526"/>
        <dbReference type="ChEBI" id="CHEBI:16810"/>
        <dbReference type="ChEBI" id="CHEBI:30031"/>
        <dbReference type="ChEBI" id="CHEBI:34779"/>
        <dbReference type="ChEBI" id="CHEBI:85445"/>
        <dbReference type="ChEBI" id="CHEBI:189586"/>
    </reaction>
    <physiologicalReaction direction="left-to-right" evidence="17">
        <dbReference type="Rhea" id="RHEA:70488"/>
    </physiologicalReaction>
</comment>
<comment type="catalytic activity">
    <reaction evidence="16">
        <text>a 3,N(4)-etheno-2'-deoxycytidine in double-stranded DNA + 2-oxoglutarate + O2 + H2O = a 2'-deoxycytidine in double-stranded DNA + glyoxal + succinate + CO2</text>
        <dbReference type="Rhea" id="RHEA:70467"/>
        <dbReference type="Rhea" id="RHEA-COMP:17070"/>
        <dbReference type="Rhea" id="RHEA-COMP:17905"/>
        <dbReference type="ChEBI" id="CHEBI:15377"/>
        <dbReference type="ChEBI" id="CHEBI:15379"/>
        <dbReference type="ChEBI" id="CHEBI:16526"/>
        <dbReference type="ChEBI" id="CHEBI:16810"/>
        <dbReference type="ChEBI" id="CHEBI:30031"/>
        <dbReference type="ChEBI" id="CHEBI:34779"/>
        <dbReference type="ChEBI" id="CHEBI:85452"/>
        <dbReference type="ChEBI" id="CHEBI:189585"/>
    </reaction>
    <physiologicalReaction direction="left-to-right" evidence="16">
        <dbReference type="Rhea" id="RHEA:70468"/>
    </physiologicalReaction>
</comment>
<comment type="subcellular location">
    <subcellularLocation>
        <location evidence="2">Nucleus</location>
        <location evidence="2">Nucleolus</location>
    </subcellularLocation>
    <subcellularLocation>
        <location evidence="3">Nucleus</location>
        <location evidence="3">Nucleoplasm</location>
    </subcellularLocation>
</comment>
<organism evidence="29 30">
    <name type="scientific">Armadillidium nasatum</name>
    <dbReference type="NCBI Taxonomy" id="96803"/>
    <lineage>
        <taxon>Eukaryota</taxon>
        <taxon>Metazoa</taxon>
        <taxon>Ecdysozoa</taxon>
        <taxon>Arthropoda</taxon>
        <taxon>Crustacea</taxon>
        <taxon>Multicrustacea</taxon>
        <taxon>Malacostraca</taxon>
        <taxon>Eumalacostraca</taxon>
        <taxon>Peracarida</taxon>
        <taxon>Isopoda</taxon>
        <taxon>Oniscidea</taxon>
        <taxon>Crinocheta</taxon>
        <taxon>Armadillidiidae</taxon>
        <taxon>Armadillidium</taxon>
    </lineage>
</organism>
<evidence type="ECO:0000256" key="7">
    <source>
        <dbReference type="ARBA" id="ARBA00022964"/>
    </source>
</evidence>
<dbReference type="InterPro" id="IPR032852">
    <property type="entry name" value="ALKBH2"/>
</dbReference>
<comment type="catalytic activity">
    <reaction evidence="21">
        <text>a methylated nucleobase within DNA + 2-oxoglutarate + O2 = a nucleobase within DNA + formaldehyde + succinate + CO2</text>
        <dbReference type="Rhea" id="RHEA:30299"/>
        <dbReference type="Rhea" id="RHEA-COMP:12192"/>
        <dbReference type="Rhea" id="RHEA-COMP:12193"/>
        <dbReference type="ChEBI" id="CHEBI:15379"/>
        <dbReference type="ChEBI" id="CHEBI:16526"/>
        <dbReference type="ChEBI" id="CHEBI:16810"/>
        <dbReference type="ChEBI" id="CHEBI:16842"/>
        <dbReference type="ChEBI" id="CHEBI:30031"/>
        <dbReference type="ChEBI" id="CHEBI:32875"/>
        <dbReference type="ChEBI" id="CHEBI:64428"/>
        <dbReference type="EC" id="1.14.11.33"/>
    </reaction>
    <physiologicalReaction direction="left-to-right" evidence="21">
        <dbReference type="Rhea" id="RHEA:30300"/>
    </physiologicalReaction>
</comment>
<feature type="binding site" evidence="27">
    <location>
        <position position="164"/>
    </location>
    <ligand>
        <name>substrate</name>
    </ligand>
</feature>
<dbReference type="GO" id="GO:0035516">
    <property type="term" value="F:broad specificity oxidative DNA demethylase activity"/>
    <property type="evidence" value="ECO:0007669"/>
    <property type="project" value="UniProtKB-EC"/>
</dbReference>
<evidence type="ECO:0000256" key="22">
    <source>
        <dbReference type="ARBA" id="ARBA00062909"/>
    </source>
</evidence>
<dbReference type="Pfam" id="PF13532">
    <property type="entry name" value="2OG-FeII_Oxy_2"/>
    <property type="match status" value="1"/>
</dbReference>
<keyword evidence="4" id="KW-0479">Metal-binding</keyword>
<keyword evidence="10" id="KW-0234">DNA repair</keyword>
<evidence type="ECO:0000259" key="28">
    <source>
        <dbReference type="PROSITE" id="PS51471"/>
    </source>
</evidence>
<dbReference type="Gene3D" id="2.60.120.590">
    <property type="entry name" value="Alpha-ketoglutarate-dependent dioxygenase AlkB-like"/>
    <property type="match status" value="1"/>
</dbReference>
<keyword evidence="11" id="KW-0539">Nucleus</keyword>
<evidence type="ECO:0000256" key="11">
    <source>
        <dbReference type="ARBA" id="ARBA00023242"/>
    </source>
</evidence>
<evidence type="ECO:0000256" key="17">
    <source>
        <dbReference type="ARBA" id="ARBA00051755"/>
    </source>
</evidence>
<evidence type="ECO:0000256" key="12">
    <source>
        <dbReference type="ARBA" id="ARBA00051010"/>
    </source>
</evidence>
<gene>
    <name evidence="29" type="primary">ALKBH2</name>
    <name evidence="29" type="ORF">Anas_11075</name>
</gene>
<feature type="binding site" evidence="27">
    <location>
        <position position="243"/>
    </location>
    <ligand>
        <name>2-oxoglutarate</name>
        <dbReference type="ChEBI" id="CHEBI:16810"/>
    </ligand>
</feature>
<evidence type="ECO:0000256" key="14">
    <source>
        <dbReference type="ARBA" id="ARBA00051189"/>
    </source>
</evidence>
<dbReference type="Proteomes" id="UP000326759">
    <property type="component" value="Unassembled WGS sequence"/>
</dbReference>
<evidence type="ECO:0000256" key="13">
    <source>
        <dbReference type="ARBA" id="ARBA00051165"/>
    </source>
</evidence>
<keyword evidence="29" id="KW-0808">Transferase</keyword>
<evidence type="ECO:0000256" key="23">
    <source>
        <dbReference type="ARBA" id="ARBA00066725"/>
    </source>
</evidence>
<dbReference type="GO" id="GO:0008168">
    <property type="term" value="F:methyltransferase activity"/>
    <property type="evidence" value="ECO:0007669"/>
    <property type="project" value="UniProtKB-KW"/>
</dbReference>
<dbReference type="EC" id="1.14.11.33" evidence="23"/>
<feature type="binding site" evidence="27">
    <location>
        <position position="149"/>
    </location>
    <ligand>
        <name>2-oxoglutarate</name>
        <dbReference type="ChEBI" id="CHEBI:16810"/>
    </ligand>
</feature>
<dbReference type="GO" id="GO:0032259">
    <property type="term" value="P:methylation"/>
    <property type="evidence" value="ECO:0007669"/>
    <property type="project" value="UniProtKB-KW"/>
</dbReference>
<comment type="catalytic activity">
    <reaction evidence="13">
        <text>an N(3)-methyl-2'-deoxycytidine in single-stranded DNA + 2-oxoglutarate + O2 = a 2'-deoxycytidine in single-stranded DNA + formaldehyde + succinate + CO2 + H(+)</text>
        <dbReference type="Rhea" id="RHEA:70435"/>
        <dbReference type="Rhea" id="RHEA-COMP:12846"/>
        <dbReference type="Rhea" id="RHEA-COMP:17894"/>
        <dbReference type="ChEBI" id="CHEBI:15378"/>
        <dbReference type="ChEBI" id="CHEBI:15379"/>
        <dbReference type="ChEBI" id="CHEBI:16526"/>
        <dbReference type="ChEBI" id="CHEBI:16810"/>
        <dbReference type="ChEBI" id="CHEBI:16842"/>
        <dbReference type="ChEBI" id="CHEBI:30031"/>
        <dbReference type="ChEBI" id="CHEBI:85452"/>
        <dbReference type="ChEBI" id="CHEBI:139075"/>
    </reaction>
    <physiologicalReaction direction="left-to-right" evidence="13">
        <dbReference type="Rhea" id="RHEA:70436"/>
    </physiologicalReaction>
</comment>
<proteinExistence type="predicted"/>
<comment type="catalytic activity">
    <reaction evidence="12">
        <text>an N(1)-methyl-2'-deoxyadenosine in single-stranded DNA + 2-oxoglutarate + O2 = a 2'-deoxyadenosine in single-stranded DNA + formaldehyde + succinate + CO2 + H(+)</text>
        <dbReference type="Rhea" id="RHEA:70447"/>
        <dbReference type="Rhea" id="RHEA-COMP:17895"/>
        <dbReference type="Rhea" id="RHEA-COMP:17896"/>
        <dbReference type="ChEBI" id="CHEBI:15378"/>
        <dbReference type="ChEBI" id="CHEBI:15379"/>
        <dbReference type="ChEBI" id="CHEBI:16526"/>
        <dbReference type="ChEBI" id="CHEBI:16810"/>
        <dbReference type="ChEBI" id="CHEBI:16842"/>
        <dbReference type="ChEBI" id="CHEBI:30031"/>
        <dbReference type="ChEBI" id="CHEBI:90615"/>
        <dbReference type="ChEBI" id="CHEBI:139096"/>
    </reaction>
    <physiologicalReaction direction="left-to-right" evidence="12">
        <dbReference type="Rhea" id="RHEA:70448"/>
    </physiologicalReaction>
</comment>
<comment type="subunit">
    <text evidence="22">Interacts with PCNA homotrimer; this interaction is enhanced during the S-phase of the cell cycle. Interacts with nucleolar proteins NCL, UBTF and NPM1. Interacts with XRCC5-XRCC6 heterodimer.</text>
</comment>
<evidence type="ECO:0000256" key="24">
    <source>
        <dbReference type="ARBA" id="ARBA00072134"/>
    </source>
</evidence>
<comment type="catalytic activity">
    <reaction evidence="19">
        <text>a 1,N(6)-etheno-2'-deoxyadenosine in double-stranded DNA + 2-oxoglutarate + O2 + H2O = a 2'-deoxyadenosine in double-stranded DNA + glyoxal + succinate + CO2</text>
        <dbReference type="Rhea" id="RHEA:70463"/>
        <dbReference type="Rhea" id="RHEA-COMP:17897"/>
        <dbReference type="Rhea" id="RHEA-COMP:17903"/>
        <dbReference type="ChEBI" id="CHEBI:15377"/>
        <dbReference type="ChEBI" id="CHEBI:15379"/>
        <dbReference type="ChEBI" id="CHEBI:16526"/>
        <dbReference type="ChEBI" id="CHEBI:16810"/>
        <dbReference type="ChEBI" id="CHEBI:30031"/>
        <dbReference type="ChEBI" id="CHEBI:34779"/>
        <dbReference type="ChEBI" id="CHEBI:90615"/>
        <dbReference type="ChEBI" id="CHEBI:189583"/>
    </reaction>
    <physiologicalReaction direction="left-to-right" evidence="19">
        <dbReference type="Rhea" id="RHEA:70464"/>
    </physiologicalReaction>
</comment>
<evidence type="ECO:0000256" key="2">
    <source>
        <dbReference type="ARBA" id="ARBA00004604"/>
    </source>
</evidence>
<dbReference type="SUPFAM" id="SSF51197">
    <property type="entry name" value="Clavaminate synthase-like"/>
    <property type="match status" value="1"/>
</dbReference>
<evidence type="ECO:0000256" key="27">
    <source>
        <dbReference type="PIRSR" id="PIRSR632852-1"/>
    </source>
</evidence>
<dbReference type="GO" id="GO:0005730">
    <property type="term" value="C:nucleolus"/>
    <property type="evidence" value="ECO:0007669"/>
    <property type="project" value="UniProtKB-SubCell"/>
</dbReference>
<evidence type="ECO:0000256" key="6">
    <source>
        <dbReference type="ARBA" id="ARBA00022842"/>
    </source>
</evidence>
<evidence type="ECO:0000256" key="4">
    <source>
        <dbReference type="ARBA" id="ARBA00022723"/>
    </source>
</evidence>
<keyword evidence="9" id="KW-0408">Iron</keyword>
<evidence type="ECO:0000256" key="5">
    <source>
        <dbReference type="ARBA" id="ARBA00022763"/>
    </source>
</evidence>
<evidence type="ECO:0000256" key="20">
    <source>
        <dbReference type="ARBA" id="ARBA00052800"/>
    </source>
</evidence>
<dbReference type="InterPro" id="IPR037151">
    <property type="entry name" value="AlkB-like_sf"/>
</dbReference>
<evidence type="ECO:0000313" key="29">
    <source>
        <dbReference type="EMBL" id="KAB7504356.1"/>
    </source>
</evidence>
<dbReference type="InterPro" id="IPR027450">
    <property type="entry name" value="AlkB-like"/>
</dbReference>
<dbReference type="AlphaFoldDB" id="A0A5N5TCJ0"/>
<dbReference type="PANTHER" id="PTHR31573">
    <property type="entry name" value="ALPHA-KETOGLUTARATE-DEPENDENT DIOXYGENASE ALKB HOMOLOG 2"/>
    <property type="match status" value="1"/>
</dbReference>
<name>A0A5N5TCJ0_9CRUS</name>
<feature type="binding site" evidence="27">
    <location>
        <position position="225"/>
    </location>
    <ligand>
        <name>2-oxoglutarate</name>
        <dbReference type="ChEBI" id="CHEBI:16810"/>
    </ligand>
</feature>
<dbReference type="GO" id="GO:0008198">
    <property type="term" value="F:ferrous iron binding"/>
    <property type="evidence" value="ECO:0007669"/>
    <property type="project" value="TreeGrafter"/>
</dbReference>
<dbReference type="GO" id="GO:0006307">
    <property type="term" value="P:DNA alkylation repair"/>
    <property type="evidence" value="ECO:0007669"/>
    <property type="project" value="TreeGrafter"/>
</dbReference>
<comment type="catalytic activity">
    <reaction evidence="14">
        <text>a 1,N(6)-etheno-2'-deoxyadenosine in single-stranded DNA + 2-oxoglutarate + O2 + H2O = a 2'-deoxyadenosine in single-stranded DNA + glyoxal + succinate + CO2</text>
        <dbReference type="Rhea" id="RHEA:70459"/>
        <dbReference type="Rhea" id="RHEA-COMP:17896"/>
        <dbReference type="Rhea" id="RHEA-COMP:17904"/>
        <dbReference type="ChEBI" id="CHEBI:15377"/>
        <dbReference type="ChEBI" id="CHEBI:15379"/>
        <dbReference type="ChEBI" id="CHEBI:16526"/>
        <dbReference type="ChEBI" id="CHEBI:16810"/>
        <dbReference type="ChEBI" id="CHEBI:30031"/>
        <dbReference type="ChEBI" id="CHEBI:34779"/>
        <dbReference type="ChEBI" id="CHEBI:90615"/>
        <dbReference type="ChEBI" id="CHEBI:189583"/>
    </reaction>
    <physiologicalReaction direction="left-to-right" evidence="14">
        <dbReference type="Rhea" id="RHEA:70460"/>
    </physiologicalReaction>
</comment>
<dbReference type="GO" id="GO:0005654">
    <property type="term" value="C:nucleoplasm"/>
    <property type="evidence" value="ECO:0007669"/>
    <property type="project" value="UniProtKB-SubCell"/>
</dbReference>
<evidence type="ECO:0000256" key="25">
    <source>
        <dbReference type="ARBA" id="ARBA00077989"/>
    </source>
</evidence>
<evidence type="ECO:0000256" key="18">
    <source>
        <dbReference type="ARBA" id="ARBA00052597"/>
    </source>
</evidence>
<keyword evidence="5" id="KW-0227">DNA damage</keyword>
<reference evidence="29 30" key="1">
    <citation type="journal article" date="2019" name="PLoS Biol.">
        <title>Sex chromosomes control vertical transmission of feminizing Wolbachia symbionts in an isopod.</title>
        <authorList>
            <person name="Becking T."/>
            <person name="Chebbi M.A."/>
            <person name="Giraud I."/>
            <person name="Moumen B."/>
            <person name="Laverre T."/>
            <person name="Caubet Y."/>
            <person name="Peccoud J."/>
            <person name="Gilbert C."/>
            <person name="Cordaux R."/>
        </authorList>
    </citation>
    <scope>NUCLEOTIDE SEQUENCE [LARGE SCALE GENOMIC DNA]</scope>
    <source>
        <strain evidence="29">ANa2</strain>
        <tissue evidence="29">Whole body excluding digestive tract and cuticle</tissue>
    </source>
</reference>
<evidence type="ECO:0000256" key="1">
    <source>
        <dbReference type="ARBA" id="ARBA00001954"/>
    </source>
</evidence>
<evidence type="ECO:0000256" key="3">
    <source>
        <dbReference type="ARBA" id="ARBA00004642"/>
    </source>
</evidence>
<evidence type="ECO:0000256" key="10">
    <source>
        <dbReference type="ARBA" id="ARBA00023204"/>
    </source>
</evidence>
<feature type="binding site" evidence="27">
    <location>
        <position position="241"/>
    </location>
    <ligand>
        <name>2-oxoglutarate</name>
        <dbReference type="ChEBI" id="CHEBI:16810"/>
    </ligand>
</feature>
<dbReference type="EMBL" id="SEYY01003329">
    <property type="protein sequence ID" value="KAB7504356.1"/>
    <property type="molecule type" value="Genomic_DNA"/>
</dbReference>
<sequence length="252" mass="28995">MLSSKRKLKQETLESEVEIKQQKLSSNTSENLDSILGELIQDGFPNWKKITAESLDLDYALILPAELATYLFNCLESSLEYFTGDLAKIKIFGKVHDLPRKQVTFGDEGLTYKYSGIVTPALPWPPIIASLKNFIYKLTGYNYNFVLVNRYKDGQDKIGEHKDDEKDLDPDVPIASVSLGQERDFYFKHKDARNETKRDLGKVSMRLEHGSLLLMNKPTNQYWYHALPPRKGILKPRINLTFRKIIKNPAIR</sequence>
<keyword evidence="7" id="KW-0223">Dioxygenase</keyword>
<evidence type="ECO:0000256" key="8">
    <source>
        <dbReference type="ARBA" id="ARBA00023002"/>
    </source>
</evidence>
<feature type="binding site" evidence="27">
    <location>
        <position position="151"/>
    </location>
    <ligand>
        <name>2-oxoglutarate</name>
        <dbReference type="ChEBI" id="CHEBI:16810"/>
    </ligand>
</feature>
<dbReference type="PANTHER" id="PTHR31573:SF1">
    <property type="entry name" value="DNA OXIDATIVE DEMETHYLASE ALKBH2"/>
    <property type="match status" value="1"/>
</dbReference>
<protein>
    <recommendedName>
        <fullName evidence="24">DNA oxidative demethylase ALKBH2</fullName>
        <ecNumber evidence="23">1.14.11.33</ecNumber>
    </recommendedName>
    <alternativeName>
        <fullName evidence="25">Alkylated DNA repair protein alkB homolog 2</fullName>
    </alternativeName>
    <alternativeName>
        <fullName evidence="26">Alpha-ketoglutarate-dependent dioxygenase alkB homolog 2</fullName>
    </alternativeName>
</protein>
<evidence type="ECO:0000256" key="19">
    <source>
        <dbReference type="ARBA" id="ARBA00052627"/>
    </source>
</evidence>
<dbReference type="OrthoDB" id="445341at2759"/>
<feature type="binding site" evidence="27">
    <location>
        <position position="237"/>
    </location>
    <ligand>
        <name>2-oxoglutarate</name>
        <dbReference type="ChEBI" id="CHEBI:16810"/>
    </ligand>
</feature>
<dbReference type="PROSITE" id="PS51471">
    <property type="entry name" value="FE2OG_OXY"/>
    <property type="match status" value="1"/>
</dbReference>
<comment type="catalytic activity">
    <reaction evidence="15">
        <text>an N(3)-methyl-2'-deoxycytidine in double-stranded DNA + 2-oxoglutarate + O2 = a 2'-deoxycytidine in double-stranded DNA + formaldehyde + succinate + CO2 + H(+)</text>
        <dbReference type="Rhea" id="RHEA:70439"/>
        <dbReference type="Rhea" id="RHEA-COMP:14237"/>
        <dbReference type="Rhea" id="RHEA-COMP:17070"/>
        <dbReference type="ChEBI" id="CHEBI:15378"/>
        <dbReference type="ChEBI" id="CHEBI:15379"/>
        <dbReference type="ChEBI" id="CHEBI:16526"/>
        <dbReference type="ChEBI" id="CHEBI:16810"/>
        <dbReference type="ChEBI" id="CHEBI:16842"/>
        <dbReference type="ChEBI" id="CHEBI:30031"/>
        <dbReference type="ChEBI" id="CHEBI:85452"/>
        <dbReference type="ChEBI" id="CHEBI:139075"/>
    </reaction>
    <physiologicalReaction direction="left-to-right" evidence="15">
        <dbReference type="Rhea" id="RHEA:70440"/>
    </physiologicalReaction>
</comment>
<keyword evidence="29" id="KW-0489">Methyltransferase</keyword>
<feature type="binding site" evidence="27">
    <location>
        <begin position="92"/>
        <end position="94"/>
    </location>
    <ligand>
        <name>substrate</name>
    </ligand>
</feature>
<comment type="catalytic activity">
    <reaction evidence="20">
        <text>an N(1)-methyl-2'-deoxyadenosine in double-stranded DNA + 2-oxoglutarate + O2 = a 2'-deoxyadenosine in double-stranded DNA + formaldehyde + succinate + CO2 + H(+)</text>
        <dbReference type="Rhea" id="RHEA:70443"/>
        <dbReference type="Rhea" id="RHEA-COMP:14236"/>
        <dbReference type="Rhea" id="RHEA-COMP:17897"/>
        <dbReference type="ChEBI" id="CHEBI:15378"/>
        <dbReference type="ChEBI" id="CHEBI:15379"/>
        <dbReference type="ChEBI" id="CHEBI:16526"/>
        <dbReference type="ChEBI" id="CHEBI:16810"/>
        <dbReference type="ChEBI" id="CHEBI:16842"/>
        <dbReference type="ChEBI" id="CHEBI:30031"/>
        <dbReference type="ChEBI" id="CHEBI:90615"/>
        <dbReference type="ChEBI" id="CHEBI:139096"/>
    </reaction>
    <physiologicalReaction direction="left-to-right" evidence="20">
        <dbReference type="Rhea" id="RHEA:70444"/>
    </physiologicalReaction>
</comment>
<dbReference type="FunFam" id="2.60.120.590:FF:000004">
    <property type="entry name" value="DNA oxidative demethylase ALKBH2"/>
    <property type="match status" value="1"/>
</dbReference>
<dbReference type="GO" id="GO:0051747">
    <property type="term" value="F:cytosine C-5 DNA demethylase activity"/>
    <property type="evidence" value="ECO:0007669"/>
    <property type="project" value="UniProtKB-ARBA"/>
</dbReference>
<evidence type="ECO:0000256" key="9">
    <source>
        <dbReference type="ARBA" id="ARBA00023004"/>
    </source>
</evidence>
<feature type="domain" description="Fe2OG dioxygenase" evidence="28">
    <location>
        <begin position="142"/>
        <end position="246"/>
    </location>
</feature>
<evidence type="ECO:0000256" key="21">
    <source>
        <dbReference type="ARBA" id="ARBA00053025"/>
    </source>
</evidence>
<evidence type="ECO:0000256" key="26">
    <source>
        <dbReference type="ARBA" id="ARBA00081727"/>
    </source>
</evidence>
<keyword evidence="8" id="KW-0560">Oxidoreductase</keyword>
<feature type="binding site" evidence="27">
    <location>
        <position position="161"/>
    </location>
    <ligand>
        <name>2-oxoglutarate</name>
        <dbReference type="ChEBI" id="CHEBI:16810"/>
    </ligand>
</feature>
<dbReference type="InterPro" id="IPR005123">
    <property type="entry name" value="Oxoglu/Fe-dep_dioxygenase_dom"/>
</dbReference>
<feature type="binding site" evidence="27">
    <location>
        <begin position="112"/>
        <end position="114"/>
    </location>
    <ligand>
        <name>substrate</name>
    </ligand>
</feature>
<evidence type="ECO:0000256" key="15">
    <source>
        <dbReference type="ARBA" id="ARBA00051376"/>
    </source>
</evidence>
<evidence type="ECO:0000313" key="30">
    <source>
        <dbReference type="Proteomes" id="UP000326759"/>
    </source>
</evidence>
<comment type="caution">
    <text evidence="29">The sequence shown here is derived from an EMBL/GenBank/DDBJ whole genome shotgun (WGS) entry which is preliminary data.</text>
</comment>